<protein>
    <submittedName>
        <fullName evidence="2">Integral membrane protein</fullName>
    </submittedName>
</protein>
<dbReference type="STRING" id="1212491.LFA_3233"/>
<dbReference type="EMBL" id="LN614827">
    <property type="protein sequence ID" value="CEG58569.1"/>
    <property type="molecule type" value="Genomic_DNA"/>
</dbReference>
<name>A0A098G986_9GAMM</name>
<keyword evidence="1" id="KW-1133">Transmembrane helix</keyword>
<dbReference type="Pfam" id="PF10027">
    <property type="entry name" value="DUF2269"/>
    <property type="match status" value="1"/>
</dbReference>
<evidence type="ECO:0000313" key="3">
    <source>
        <dbReference type="Proteomes" id="UP000032430"/>
    </source>
</evidence>
<accession>A0A098G986</accession>
<keyword evidence="1" id="KW-0812">Transmembrane</keyword>
<proteinExistence type="predicted"/>
<dbReference type="AlphaFoldDB" id="A0A098G986"/>
<dbReference type="PROSITE" id="PS51257">
    <property type="entry name" value="PROKAR_LIPOPROTEIN"/>
    <property type="match status" value="1"/>
</dbReference>
<dbReference type="RefSeq" id="WP_045096860.1">
    <property type="nucleotide sequence ID" value="NZ_LN614827.1"/>
</dbReference>
<organism evidence="2 3">
    <name type="scientific">Legionella fallonii LLAP-10</name>
    <dbReference type="NCBI Taxonomy" id="1212491"/>
    <lineage>
        <taxon>Bacteria</taxon>
        <taxon>Pseudomonadati</taxon>
        <taxon>Pseudomonadota</taxon>
        <taxon>Gammaproteobacteria</taxon>
        <taxon>Legionellales</taxon>
        <taxon>Legionellaceae</taxon>
        <taxon>Legionella</taxon>
    </lineage>
</organism>
<gene>
    <name evidence="2" type="ORF">LFA_3233</name>
</gene>
<feature type="transmembrane region" description="Helical" evidence="1">
    <location>
        <begin position="80"/>
        <end position="102"/>
    </location>
</feature>
<dbReference type="HOGENOM" id="CLU_127159_0_0_6"/>
<feature type="transmembrane region" description="Helical" evidence="1">
    <location>
        <begin position="52"/>
        <end position="74"/>
    </location>
</feature>
<dbReference type="KEGG" id="lfa:LFA_3233"/>
<evidence type="ECO:0000256" key="1">
    <source>
        <dbReference type="SAM" id="Phobius"/>
    </source>
</evidence>
<evidence type="ECO:0000313" key="2">
    <source>
        <dbReference type="EMBL" id="CEG58569.1"/>
    </source>
</evidence>
<sequence length="158" mass="18196">MLYLWLKFIHVISSTILFGTGIGTACTMLYGHYTKNVQVIAATTRYVVLADWIFTGTSGFLQPLTGFWMVYLVGYPWTSLWIMGSIIGYVIAACCWFPVVYLQIKMRDFAVAAEQNNAPLPPGYFRYFKYWFCLGWPAFISLIVVFYLMTNKPAHFFL</sequence>
<feature type="transmembrane region" description="Helical" evidence="1">
    <location>
        <begin position="6"/>
        <end position="31"/>
    </location>
</feature>
<dbReference type="InterPro" id="IPR018729">
    <property type="entry name" value="DUF2269_transmembrane"/>
</dbReference>
<keyword evidence="3" id="KW-1185">Reference proteome</keyword>
<feature type="transmembrane region" description="Helical" evidence="1">
    <location>
        <begin position="130"/>
        <end position="149"/>
    </location>
</feature>
<dbReference type="Proteomes" id="UP000032430">
    <property type="component" value="Chromosome I"/>
</dbReference>
<keyword evidence="1" id="KW-0472">Membrane</keyword>
<dbReference type="OrthoDB" id="9786302at2"/>
<reference evidence="3" key="1">
    <citation type="submission" date="2014-09" db="EMBL/GenBank/DDBJ databases">
        <authorList>
            <person name="Gomez-Valero L."/>
        </authorList>
    </citation>
    <scope>NUCLEOTIDE SEQUENCE [LARGE SCALE GENOMIC DNA]</scope>
    <source>
        <strain evidence="3">ATCC700992</strain>
    </source>
</reference>